<dbReference type="InterPro" id="IPR003593">
    <property type="entry name" value="AAA+_ATPase"/>
</dbReference>
<dbReference type="PANTHER" id="PTHR42734">
    <property type="entry name" value="METAL TRANSPORT SYSTEM ATP-BINDING PROTEIN TM_0124-RELATED"/>
    <property type="match status" value="1"/>
</dbReference>
<evidence type="ECO:0000256" key="1">
    <source>
        <dbReference type="ARBA" id="ARBA00022448"/>
    </source>
</evidence>
<dbReference type="SUPFAM" id="SSF52540">
    <property type="entry name" value="P-loop containing nucleoside triphosphate hydrolases"/>
    <property type="match status" value="1"/>
</dbReference>
<dbReference type="Proteomes" id="UP000269352">
    <property type="component" value="Unassembled WGS sequence"/>
</dbReference>
<evidence type="ECO:0000313" key="6">
    <source>
        <dbReference type="Proteomes" id="UP000269352"/>
    </source>
</evidence>
<dbReference type="Gene3D" id="3.40.50.300">
    <property type="entry name" value="P-loop containing nucleotide triphosphate hydrolases"/>
    <property type="match status" value="1"/>
</dbReference>
<dbReference type="GO" id="GO:0016887">
    <property type="term" value="F:ATP hydrolysis activity"/>
    <property type="evidence" value="ECO:0007669"/>
    <property type="project" value="InterPro"/>
</dbReference>
<organism evidence="5 6">
    <name type="scientific">Termititenax aidoneus</name>
    <dbReference type="NCBI Taxonomy" id="2218524"/>
    <lineage>
        <taxon>Bacteria</taxon>
        <taxon>Bacillati</taxon>
        <taxon>Candidatus Margulisiibacteriota</taxon>
        <taxon>Candidatus Termititenacia</taxon>
        <taxon>Candidatus Termititenacales</taxon>
        <taxon>Candidatus Termititenacaceae</taxon>
        <taxon>Candidatus Termititenax</taxon>
    </lineage>
</organism>
<gene>
    <name evidence="5" type="primary">modC</name>
    <name evidence="5" type="ORF">NO1_0727</name>
</gene>
<evidence type="ECO:0000256" key="2">
    <source>
        <dbReference type="ARBA" id="ARBA00022741"/>
    </source>
</evidence>
<comment type="caution">
    <text evidence="5">The sequence shown here is derived from an EMBL/GenBank/DDBJ whole genome shotgun (WGS) entry which is preliminary data.</text>
</comment>
<dbReference type="InterPro" id="IPR003439">
    <property type="entry name" value="ABC_transporter-like_ATP-bd"/>
</dbReference>
<keyword evidence="3 5" id="KW-0067">ATP-binding</keyword>
<protein>
    <submittedName>
        <fullName evidence="5">Molybdenum ABC transporter ATP-binding protein</fullName>
    </submittedName>
</protein>
<keyword evidence="2" id="KW-0547">Nucleotide-binding</keyword>
<evidence type="ECO:0000259" key="4">
    <source>
        <dbReference type="PROSITE" id="PS50893"/>
    </source>
</evidence>
<sequence>MMTFLQLNKASIRRGGQTILKNISLSIGLGEQVAVLGPNGAGKSTLLKMLSGDIYPLYRRAPAIRLFGQERWDLFSLRHKLAVISGALQEQHQQHPDCAGLNIILSGLFGSIDIHENHCVTAAQKKAALRIARELNLTKLVKKTVNTFSSGELRSFLIGRALINEPQVIVLDEPTVSLDVQARAQFLQNIRRLAQTGRSVILVTHLLEEIIPEITRVIILKNGRIFADGKKEKILTGAMLSRTFGLPLRVEKNKGWAALKLK</sequence>
<dbReference type="PROSITE" id="PS50893">
    <property type="entry name" value="ABC_TRANSPORTER_2"/>
    <property type="match status" value="1"/>
</dbReference>
<dbReference type="InterPro" id="IPR050153">
    <property type="entry name" value="Metal_Ion_Import_ABC"/>
</dbReference>
<dbReference type="EMBL" id="BGZN01000009">
    <property type="protein sequence ID" value="GBR73326.1"/>
    <property type="molecule type" value="Genomic_DNA"/>
</dbReference>
<dbReference type="AlphaFoldDB" id="A0A388T9L9"/>
<feature type="domain" description="ABC transporter" evidence="4">
    <location>
        <begin position="5"/>
        <end position="247"/>
    </location>
</feature>
<accession>A0A388T9L9</accession>
<keyword evidence="1" id="KW-0813">Transport</keyword>
<keyword evidence="6" id="KW-1185">Reference proteome</keyword>
<dbReference type="PANTHER" id="PTHR42734:SF20">
    <property type="entry name" value="ABC-TYPE IRON(III)-SIDEROPHORE TRANSPORT SYSTEM, ATPASE COMPONENT"/>
    <property type="match status" value="1"/>
</dbReference>
<evidence type="ECO:0000313" key="5">
    <source>
        <dbReference type="EMBL" id="GBR73326.1"/>
    </source>
</evidence>
<evidence type="ECO:0000256" key="3">
    <source>
        <dbReference type="ARBA" id="ARBA00022840"/>
    </source>
</evidence>
<dbReference type="Pfam" id="PF00005">
    <property type="entry name" value="ABC_tran"/>
    <property type="match status" value="1"/>
</dbReference>
<dbReference type="InterPro" id="IPR027417">
    <property type="entry name" value="P-loop_NTPase"/>
</dbReference>
<dbReference type="SMART" id="SM00382">
    <property type="entry name" value="AAA"/>
    <property type="match status" value="1"/>
</dbReference>
<reference evidence="5 6" key="1">
    <citation type="journal article" date="2019" name="ISME J.">
        <title>Genome analyses of uncultured TG2/ZB3 bacteria in 'Margulisbacteria' specifically attached to ectosymbiotic spirochetes of protists in the termite gut.</title>
        <authorList>
            <person name="Utami Y.D."/>
            <person name="Kuwahara H."/>
            <person name="Igai K."/>
            <person name="Murakami T."/>
            <person name="Sugaya K."/>
            <person name="Morikawa T."/>
            <person name="Nagura Y."/>
            <person name="Yuki M."/>
            <person name="Deevong P."/>
            <person name="Inoue T."/>
            <person name="Kihara K."/>
            <person name="Lo N."/>
            <person name="Yamada A."/>
            <person name="Ohkuma M."/>
            <person name="Hongoh Y."/>
        </authorList>
    </citation>
    <scope>NUCLEOTIDE SEQUENCE [LARGE SCALE GENOMIC DNA]</scope>
    <source>
        <strain evidence="5">NkOx7-01</strain>
    </source>
</reference>
<dbReference type="GO" id="GO:0005524">
    <property type="term" value="F:ATP binding"/>
    <property type="evidence" value="ECO:0007669"/>
    <property type="project" value="UniProtKB-KW"/>
</dbReference>
<name>A0A388T9L9_TERA1</name>
<proteinExistence type="predicted"/>